<feature type="transmembrane region" description="Helical" evidence="1">
    <location>
        <begin position="183"/>
        <end position="203"/>
    </location>
</feature>
<reference evidence="3" key="1">
    <citation type="submission" date="2020-07" db="EMBL/GenBank/DDBJ databases">
        <title>Genomic analysis of a strain of Sedimentibacter Hydroxybenzoicus DSM7310.</title>
        <authorList>
            <person name="Ma S."/>
        </authorList>
    </citation>
    <scope>NUCLEOTIDE SEQUENCE</scope>
    <source>
        <strain evidence="3">DSM 7310</strain>
    </source>
</reference>
<evidence type="ECO:0000313" key="3">
    <source>
        <dbReference type="EMBL" id="NYB74984.1"/>
    </source>
</evidence>
<dbReference type="Pfam" id="PF14501">
    <property type="entry name" value="HATPase_c_5"/>
    <property type="match status" value="1"/>
</dbReference>
<keyword evidence="4" id="KW-1185">Reference proteome</keyword>
<organism evidence="3 4">
    <name type="scientific">Sedimentibacter hydroxybenzoicus DSM 7310</name>
    <dbReference type="NCBI Taxonomy" id="1123245"/>
    <lineage>
        <taxon>Bacteria</taxon>
        <taxon>Bacillati</taxon>
        <taxon>Bacillota</taxon>
        <taxon>Tissierellia</taxon>
        <taxon>Sedimentibacter</taxon>
    </lineage>
</organism>
<dbReference type="RefSeq" id="WP_179238686.1">
    <property type="nucleotide sequence ID" value="NZ_JACBNQ010000015.1"/>
</dbReference>
<evidence type="ECO:0000313" key="4">
    <source>
        <dbReference type="Proteomes" id="UP000611629"/>
    </source>
</evidence>
<gene>
    <name evidence="3" type="ORF">HZF24_12625</name>
</gene>
<feature type="transmembrane region" description="Helical" evidence="1">
    <location>
        <begin position="80"/>
        <end position="111"/>
    </location>
</feature>
<dbReference type="Gene3D" id="3.30.565.10">
    <property type="entry name" value="Histidine kinase-like ATPase, C-terminal domain"/>
    <property type="match status" value="1"/>
</dbReference>
<dbReference type="EMBL" id="JACBNQ010000015">
    <property type="protein sequence ID" value="NYB74984.1"/>
    <property type="molecule type" value="Genomic_DNA"/>
</dbReference>
<protein>
    <submittedName>
        <fullName evidence="3">GHKL domain-containing protein</fullName>
    </submittedName>
</protein>
<accession>A0A974BKI4</accession>
<dbReference type="Proteomes" id="UP000611629">
    <property type="component" value="Unassembled WGS sequence"/>
</dbReference>
<dbReference type="GO" id="GO:0042802">
    <property type="term" value="F:identical protein binding"/>
    <property type="evidence" value="ECO:0007669"/>
    <property type="project" value="TreeGrafter"/>
</dbReference>
<dbReference type="SUPFAM" id="SSF55874">
    <property type="entry name" value="ATPase domain of HSP90 chaperone/DNA topoisomerase II/histidine kinase"/>
    <property type="match status" value="1"/>
</dbReference>
<proteinExistence type="predicted"/>
<feature type="domain" description="Sensor histidine kinase NatK-like C-terminal" evidence="2">
    <location>
        <begin position="329"/>
        <end position="433"/>
    </location>
</feature>
<keyword evidence="1" id="KW-1133">Transmembrane helix</keyword>
<dbReference type="InterPro" id="IPR032834">
    <property type="entry name" value="NatK-like_C"/>
</dbReference>
<dbReference type="PANTHER" id="PTHR40448:SF1">
    <property type="entry name" value="TWO-COMPONENT SENSOR HISTIDINE KINASE"/>
    <property type="match status" value="1"/>
</dbReference>
<feature type="transmembrane region" description="Helical" evidence="1">
    <location>
        <begin position="156"/>
        <end position="177"/>
    </location>
</feature>
<feature type="transmembrane region" description="Helical" evidence="1">
    <location>
        <begin position="117"/>
        <end position="136"/>
    </location>
</feature>
<evidence type="ECO:0000256" key="1">
    <source>
        <dbReference type="SAM" id="Phobius"/>
    </source>
</evidence>
<keyword evidence="1" id="KW-0812">Transmembrane</keyword>
<dbReference type="InterPro" id="IPR036890">
    <property type="entry name" value="HATPase_C_sf"/>
</dbReference>
<sequence>MIELTMLVIILYYYSFIFYFQKIFPPKKAKHIQILISMLIVVFTYLSLYKVNMLWAAMIAIIAIMTVSLRLTTGMNWLQALYGGAICVISAYCARGILISIFSFCFATHIFLNDANLYYTITIFALPVSLLFFYILRITIIPDNKLKTFLSNSSQLKFVIVYEVIATINLTIINFGRVLSLDAVWYTEIALTASILTIGMLIYSTYQSIRSTEIIEYRLKAQMLEEQFNRQLLHYKSYQRYTDSFLKFKHDYKSLMTTLKSILRAGEIDKAINLIDNIHDDMNKKVQVHKKYSDSVVLDAILQDLANICEEEKIHFTSKAFSPKNTELTLIDAVRVISNITNNAVEACLRTPVSERFIDILCVSDAQWAMLQIRNSYNGDVILKNGKLITTKTNKNIHGFGLGIVKDIVEGIGGFVTYDIDSKKKIFQIRVHIPKVYE</sequence>
<feature type="transmembrane region" description="Helical" evidence="1">
    <location>
        <begin position="6"/>
        <end position="24"/>
    </location>
</feature>
<name>A0A974BKI4_SEDHY</name>
<dbReference type="CDD" id="cd16935">
    <property type="entry name" value="HATPase_AgrC-ComD-like"/>
    <property type="match status" value="1"/>
</dbReference>
<keyword evidence="1" id="KW-0472">Membrane</keyword>
<dbReference type="PANTHER" id="PTHR40448">
    <property type="entry name" value="TWO-COMPONENT SENSOR HISTIDINE KINASE"/>
    <property type="match status" value="1"/>
</dbReference>
<evidence type="ECO:0000259" key="2">
    <source>
        <dbReference type="Pfam" id="PF14501"/>
    </source>
</evidence>
<comment type="caution">
    <text evidence="3">The sequence shown here is derived from an EMBL/GenBank/DDBJ whole genome shotgun (WGS) entry which is preliminary data.</text>
</comment>
<feature type="transmembrane region" description="Helical" evidence="1">
    <location>
        <begin position="31"/>
        <end position="48"/>
    </location>
</feature>
<dbReference type="AlphaFoldDB" id="A0A974BKI4"/>
<feature type="transmembrane region" description="Helical" evidence="1">
    <location>
        <begin position="54"/>
        <end position="73"/>
    </location>
</feature>